<dbReference type="AlphaFoldDB" id="A0AAD9NBL3"/>
<protein>
    <submittedName>
        <fullName evidence="1">Uncharacterized protein</fullName>
    </submittedName>
</protein>
<keyword evidence="2" id="KW-1185">Reference proteome</keyword>
<dbReference type="Proteomes" id="UP001208570">
    <property type="component" value="Unassembled WGS sequence"/>
</dbReference>
<comment type="caution">
    <text evidence="1">The sequence shown here is derived from an EMBL/GenBank/DDBJ whole genome shotgun (WGS) entry which is preliminary data.</text>
</comment>
<gene>
    <name evidence="1" type="ORF">LSH36_66g02029</name>
</gene>
<dbReference type="EMBL" id="JAODUP010000066">
    <property type="protein sequence ID" value="KAK2164287.1"/>
    <property type="molecule type" value="Genomic_DNA"/>
</dbReference>
<evidence type="ECO:0000313" key="1">
    <source>
        <dbReference type="EMBL" id="KAK2164287.1"/>
    </source>
</evidence>
<name>A0AAD9NBL3_9ANNE</name>
<accession>A0AAD9NBL3</accession>
<reference evidence="1" key="1">
    <citation type="journal article" date="2023" name="Mol. Biol. Evol.">
        <title>Third-Generation Sequencing Reveals the Adaptive Role of the Epigenome in Three Deep-Sea Polychaetes.</title>
        <authorList>
            <person name="Perez M."/>
            <person name="Aroh O."/>
            <person name="Sun Y."/>
            <person name="Lan Y."/>
            <person name="Juniper S.K."/>
            <person name="Young C.R."/>
            <person name="Angers B."/>
            <person name="Qian P.Y."/>
        </authorList>
    </citation>
    <scope>NUCLEOTIDE SEQUENCE</scope>
    <source>
        <strain evidence="1">P08H-3</strain>
    </source>
</reference>
<evidence type="ECO:0000313" key="2">
    <source>
        <dbReference type="Proteomes" id="UP001208570"/>
    </source>
</evidence>
<proteinExistence type="predicted"/>
<sequence>MAWILRRIRKITLLVLLLVLFGIYMYASSNSIYSINQVSAVYQPLTTPISTETSKKTHSIKQQLRLLSLSSNVHDGSCFHQIWHCFVTNMSQQWPQLVEGNTALEY</sequence>
<organism evidence="1 2">
    <name type="scientific">Paralvinella palmiformis</name>
    <dbReference type="NCBI Taxonomy" id="53620"/>
    <lineage>
        <taxon>Eukaryota</taxon>
        <taxon>Metazoa</taxon>
        <taxon>Spiralia</taxon>
        <taxon>Lophotrochozoa</taxon>
        <taxon>Annelida</taxon>
        <taxon>Polychaeta</taxon>
        <taxon>Sedentaria</taxon>
        <taxon>Canalipalpata</taxon>
        <taxon>Terebellida</taxon>
        <taxon>Terebelliformia</taxon>
        <taxon>Alvinellidae</taxon>
        <taxon>Paralvinella</taxon>
    </lineage>
</organism>